<dbReference type="RefSeq" id="WP_381022870.1">
    <property type="nucleotide sequence ID" value="NZ_JBHSNY010000006.1"/>
</dbReference>
<proteinExistence type="predicted"/>
<evidence type="ECO:0000313" key="2">
    <source>
        <dbReference type="Proteomes" id="UP001596154"/>
    </source>
</evidence>
<reference evidence="2" key="1">
    <citation type="journal article" date="2019" name="Int. J. Syst. Evol. Microbiol.">
        <title>The Global Catalogue of Microorganisms (GCM) 10K type strain sequencing project: providing services to taxonomists for standard genome sequencing and annotation.</title>
        <authorList>
            <consortium name="The Broad Institute Genomics Platform"/>
            <consortium name="The Broad Institute Genome Sequencing Center for Infectious Disease"/>
            <person name="Wu L."/>
            <person name="Ma J."/>
        </authorList>
    </citation>
    <scope>NUCLEOTIDE SEQUENCE [LARGE SCALE GENOMIC DNA]</scope>
    <source>
        <strain evidence="2">CGMCC 4.7248</strain>
    </source>
</reference>
<sequence>MSGIKGQPRADHRHAADQARQLPGHWVLAGTYGSRASAVSAALQVRTGDRLPAYRPAGAYAADVRLTQDGADLWIRYVDPAALQARDYRESIEGGLTEDLEAFSRRLEAARTSKDT</sequence>
<accession>A0ABW0UQS9</accession>
<dbReference type="EMBL" id="JBHSNY010000006">
    <property type="protein sequence ID" value="MFC5635893.1"/>
    <property type="molecule type" value="Genomic_DNA"/>
</dbReference>
<dbReference type="Proteomes" id="UP001596154">
    <property type="component" value="Unassembled WGS sequence"/>
</dbReference>
<organism evidence="1 2">
    <name type="scientific">Streptomyces bullii</name>
    <dbReference type="NCBI Taxonomy" id="349910"/>
    <lineage>
        <taxon>Bacteria</taxon>
        <taxon>Bacillati</taxon>
        <taxon>Actinomycetota</taxon>
        <taxon>Actinomycetes</taxon>
        <taxon>Kitasatosporales</taxon>
        <taxon>Streptomycetaceae</taxon>
        <taxon>Streptomyces</taxon>
    </lineage>
</organism>
<keyword evidence="2" id="KW-1185">Reference proteome</keyword>
<comment type="caution">
    <text evidence="1">The sequence shown here is derived from an EMBL/GenBank/DDBJ whole genome shotgun (WGS) entry which is preliminary data.</text>
</comment>
<name>A0ABW0UQS9_9ACTN</name>
<protein>
    <submittedName>
        <fullName evidence="1">Uncharacterized protein</fullName>
    </submittedName>
</protein>
<evidence type="ECO:0000313" key="1">
    <source>
        <dbReference type="EMBL" id="MFC5635893.1"/>
    </source>
</evidence>
<gene>
    <name evidence="1" type="ORF">ACFPZJ_19260</name>
</gene>